<evidence type="ECO:0000313" key="9">
    <source>
        <dbReference type="EMBL" id="CAL5017354.1"/>
    </source>
</evidence>
<dbReference type="SUPFAM" id="SSF52540">
    <property type="entry name" value="P-loop containing nucleoside triphosphate hydrolases"/>
    <property type="match status" value="1"/>
</dbReference>
<dbReference type="Gene3D" id="3.40.50.300">
    <property type="entry name" value="P-loop containing nucleotide triphosphate hydrolases"/>
    <property type="match status" value="1"/>
</dbReference>
<name>A0ABC9CCL6_9POAL</name>
<keyword evidence="6" id="KW-1133">Transmembrane helix</keyword>
<sequence>MEVAVKIPRDDGKDLDYNQFRNEFNNLMKVKHDNIVKFLGYCYEIERTEIEFHGRTVLAEETHRALCFEYLHNGSLQKHLYNESCGLDWNMRYKIIKGTCEGLRYIHEEKSLLHLDLKPDNILLDKDMPAQRKRETVCGMIEWDNKRQETSFEVGNEPIVGREEKKKRIASSLEGMTEKIVILPIFGIGGIGKTTFARLIYNDISFKYYSQVWVYVSPRFDLCKIGNSIISQLSGKENQANELRLVKIRLAKLLSGKKVLIVLDDLWEKNTIRLVELKEMLDPGDSIKTIVLVTTRSEDIAKKMCINIEPHKIEALTDEMCWDIIKQKSDFQDRHDKEKLACIGKDIARKCGGVALAAQTLGSVLQSMAEYDQWMGVRDNDIWSETMSKDASSPNHVLASLKLSYVSMDDCLKSCFTYCAIFPKGHKIVKHELIYQWISLDFIKQPLLSSTLQLCENYIQRLMGLTFLQHSMPPTTYRAYGEHETVLMMHDLVHDLAVSLLGDQILDQSKQVNIRGSSCHYALLTDCSKPLESCTAYPARLSALRFMDCQVTELYGVAFEPAESLRVLDLSECSIQKLPDSVGRLKQLRYLNAPRIWHGMVPKCITKLSNLRYLSLRRSCSVIALPESIGEMEDLVHLDLSGCIGIEELPESFGNLTSLEHVDFTNCRNITGVSQCLARLTKLKYLNLSHCKNIGDLPRALGGLTELRYLNLSYSSYLYRNKVGEAEFLGSLAKLKYLNLSSKNDRDISWLPEALGSLTELMYLNLSHHPTIHKLPASFGNLCNLVHLDLSRCCSLRDLPAALNGLTKLQYLDLYWCSKNYGMDGLQEGFGKLTKLRHLNLGGCIGKIPSHNPAKINGLLWWICTLTNLEYLSLRENNSIYSIPETLANLKKLRTLDLSWCRSLQKLPASISEIESLKFLYTKECSKLDRFTLPRYRRLSRSPPQFVAHAVFSRETRHVAQSGSFLSQLEDGNPARLKLSRLENVKTAKEARIIKLVEKTDITHLTLEWASDAKRSLDDDAEVLRELEPPYSVLEFRLQGYNSVSFPSWVMQIGAYLPDLTKIAMQDIPNCKNLPPLGQLPNLESLEIAGMNSIKKIDASLYGGTIAFPRLRTFILYDMKCLEEWNEHVFPHLTYLGISHCPRLRFKPRPTPSTKDFRADSSNEVLSSSSSRGNVSAFTTRCSVHVEDCESIASLPDSIQLTSLQSLVVFQCPQLVRWCKSKENKMKLAHVKEMYFWPQLMTSNEEQETDEE</sequence>
<dbReference type="InterPro" id="IPR027417">
    <property type="entry name" value="P-loop_NTPase"/>
</dbReference>
<dbReference type="Gene3D" id="1.10.510.10">
    <property type="entry name" value="Transferase(Phosphotransferase) domain 1"/>
    <property type="match status" value="1"/>
</dbReference>
<dbReference type="InterPro" id="IPR008271">
    <property type="entry name" value="Ser/Thr_kinase_AS"/>
</dbReference>
<dbReference type="PANTHER" id="PTHR36766:SF73">
    <property type="entry name" value="NB-ARC DOMAIN-CONTAINING PROTEIN"/>
    <property type="match status" value="1"/>
</dbReference>
<dbReference type="Proteomes" id="UP001497457">
    <property type="component" value="Chromosome 29rd"/>
</dbReference>
<dbReference type="SUPFAM" id="SSF56112">
    <property type="entry name" value="Protein kinase-like (PK-like)"/>
    <property type="match status" value="1"/>
</dbReference>
<evidence type="ECO:0000259" key="8">
    <source>
        <dbReference type="PROSITE" id="PS50011"/>
    </source>
</evidence>
<gene>
    <name evidence="9" type="ORF">URODEC1_LOCUS73758</name>
</gene>
<dbReference type="Pfam" id="PF23598">
    <property type="entry name" value="LRR_14"/>
    <property type="match status" value="2"/>
</dbReference>
<dbReference type="GO" id="GO:0006952">
    <property type="term" value="P:defense response"/>
    <property type="evidence" value="ECO:0007669"/>
    <property type="project" value="UniProtKB-KW"/>
</dbReference>
<dbReference type="InterPro" id="IPR056789">
    <property type="entry name" value="LRR_R13L1-DRL21"/>
</dbReference>
<dbReference type="PRINTS" id="PR00364">
    <property type="entry name" value="DISEASERSIST"/>
</dbReference>
<keyword evidence="5" id="KW-0611">Plant defense</keyword>
<evidence type="ECO:0000256" key="5">
    <source>
        <dbReference type="ARBA" id="ARBA00022821"/>
    </source>
</evidence>
<reference evidence="9" key="1">
    <citation type="submission" date="2024-10" db="EMBL/GenBank/DDBJ databases">
        <authorList>
            <person name="Ryan C."/>
        </authorList>
    </citation>
    <scope>NUCLEOTIDE SEQUENCE [LARGE SCALE GENOMIC DNA]</scope>
</reference>
<evidence type="ECO:0000256" key="2">
    <source>
        <dbReference type="ARBA" id="ARBA00022614"/>
    </source>
</evidence>
<protein>
    <recommendedName>
        <fullName evidence="8">Protein kinase domain-containing protein</fullName>
    </recommendedName>
</protein>
<dbReference type="InterPro" id="IPR006553">
    <property type="entry name" value="Leu-rich_rpt_Cys-con_subtyp"/>
</dbReference>
<dbReference type="InterPro" id="IPR055414">
    <property type="entry name" value="LRR_R13L4/SHOC2-like"/>
</dbReference>
<evidence type="ECO:0000256" key="3">
    <source>
        <dbReference type="ARBA" id="ARBA00022692"/>
    </source>
</evidence>
<dbReference type="InterPro" id="IPR036388">
    <property type="entry name" value="WH-like_DNA-bd_sf"/>
</dbReference>
<dbReference type="Pfam" id="PF23559">
    <property type="entry name" value="WHD_DRP"/>
    <property type="match status" value="1"/>
</dbReference>
<dbReference type="InterPro" id="IPR001611">
    <property type="entry name" value="Leu-rich_rpt"/>
</dbReference>
<evidence type="ECO:0000313" key="10">
    <source>
        <dbReference type="Proteomes" id="UP001497457"/>
    </source>
</evidence>
<dbReference type="AlphaFoldDB" id="A0ABC9CCL6"/>
<comment type="subcellular location">
    <subcellularLocation>
        <location evidence="1">Membrane</location>
    </subcellularLocation>
</comment>
<dbReference type="InterPro" id="IPR058922">
    <property type="entry name" value="WHD_DRP"/>
</dbReference>
<dbReference type="SMART" id="SM00220">
    <property type="entry name" value="S_TKc"/>
    <property type="match status" value="1"/>
</dbReference>
<dbReference type="GO" id="GO:0016020">
    <property type="term" value="C:membrane"/>
    <property type="evidence" value="ECO:0007669"/>
    <property type="project" value="UniProtKB-SubCell"/>
</dbReference>
<dbReference type="EMBL" id="OZ075139">
    <property type="protein sequence ID" value="CAL5017354.1"/>
    <property type="molecule type" value="Genomic_DNA"/>
</dbReference>
<dbReference type="InterPro" id="IPR042197">
    <property type="entry name" value="Apaf_helical"/>
</dbReference>
<keyword evidence="4" id="KW-0677">Repeat</keyword>
<keyword evidence="10" id="KW-1185">Reference proteome</keyword>
<dbReference type="InterPro" id="IPR003591">
    <property type="entry name" value="Leu-rich_rpt_typical-subtyp"/>
</dbReference>
<evidence type="ECO:0000256" key="1">
    <source>
        <dbReference type="ARBA" id="ARBA00004370"/>
    </source>
</evidence>
<feature type="domain" description="Protein kinase" evidence="8">
    <location>
        <begin position="1"/>
        <end position="292"/>
    </location>
</feature>
<keyword evidence="2" id="KW-0433">Leucine-rich repeat</keyword>
<keyword evidence="7" id="KW-0472">Membrane</keyword>
<dbReference type="InterPro" id="IPR002182">
    <property type="entry name" value="NB-ARC"/>
</dbReference>
<dbReference type="Gene3D" id="3.80.10.10">
    <property type="entry name" value="Ribonuclease Inhibitor"/>
    <property type="match status" value="3"/>
</dbReference>
<dbReference type="Pfam" id="PF00560">
    <property type="entry name" value="LRR_1"/>
    <property type="match status" value="1"/>
</dbReference>
<dbReference type="PANTHER" id="PTHR36766">
    <property type="entry name" value="PLANT BROAD-SPECTRUM MILDEW RESISTANCE PROTEIN RPW8"/>
    <property type="match status" value="1"/>
</dbReference>
<accession>A0ABC9CCL6</accession>
<proteinExistence type="predicted"/>
<dbReference type="SMART" id="SM00367">
    <property type="entry name" value="LRR_CC"/>
    <property type="match status" value="4"/>
</dbReference>
<dbReference type="PROSITE" id="PS50011">
    <property type="entry name" value="PROTEIN_KINASE_DOM"/>
    <property type="match status" value="1"/>
</dbReference>
<dbReference type="InterPro" id="IPR011009">
    <property type="entry name" value="Kinase-like_dom_sf"/>
</dbReference>
<dbReference type="InterPro" id="IPR032675">
    <property type="entry name" value="LRR_dom_sf"/>
</dbReference>
<dbReference type="SMART" id="SM00369">
    <property type="entry name" value="LRR_TYP"/>
    <property type="match status" value="6"/>
</dbReference>
<dbReference type="InterPro" id="IPR000719">
    <property type="entry name" value="Prot_kinase_dom"/>
</dbReference>
<evidence type="ECO:0000256" key="6">
    <source>
        <dbReference type="ARBA" id="ARBA00022989"/>
    </source>
</evidence>
<dbReference type="PROSITE" id="PS00108">
    <property type="entry name" value="PROTEIN_KINASE_ST"/>
    <property type="match status" value="1"/>
</dbReference>
<evidence type="ECO:0000256" key="4">
    <source>
        <dbReference type="ARBA" id="ARBA00022737"/>
    </source>
</evidence>
<dbReference type="Pfam" id="PF25019">
    <property type="entry name" value="LRR_R13L1-DRL21"/>
    <property type="match status" value="1"/>
</dbReference>
<dbReference type="Pfam" id="PF00931">
    <property type="entry name" value="NB-ARC"/>
    <property type="match status" value="1"/>
</dbReference>
<dbReference type="Gene3D" id="1.10.10.10">
    <property type="entry name" value="Winged helix-like DNA-binding domain superfamily/Winged helix DNA-binding domain"/>
    <property type="match status" value="1"/>
</dbReference>
<dbReference type="Gene3D" id="1.10.8.430">
    <property type="entry name" value="Helical domain of apoptotic protease-activating factors"/>
    <property type="match status" value="1"/>
</dbReference>
<evidence type="ECO:0000256" key="7">
    <source>
        <dbReference type="ARBA" id="ARBA00023136"/>
    </source>
</evidence>
<organism evidence="9 10">
    <name type="scientific">Urochloa decumbens</name>
    <dbReference type="NCBI Taxonomy" id="240449"/>
    <lineage>
        <taxon>Eukaryota</taxon>
        <taxon>Viridiplantae</taxon>
        <taxon>Streptophyta</taxon>
        <taxon>Embryophyta</taxon>
        <taxon>Tracheophyta</taxon>
        <taxon>Spermatophyta</taxon>
        <taxon>Magnoliopsida</taxon>
        <taxon>Liliopsida</taxon>
        <taxon>Poales</taxon>
        <taxon>Poaceae</taxon>
        <taxon>PACMAD clade</taxon>
        <taxon>Panicoideae</taxon>
        <taxon>Panicodae</taxon>
        <taxon>Paniceae</taxon>
        <taxon>Melinidinae</taxon>
        <taxon>Urochloa</taxon>
    </lineage>
</organism>
<dbReference type="SUPFAM" id="SSF52058">
    <property type="entry name" value="L domain-like"/>
    <property type="match status" value="2"/>
</dbReference>
<dbReference type="Pfam" id="PF00069">
    <property type="entry name" value="Pkinase"/>
    <property type="match status" value="1"/>
</dbReference>
<keyword evidence="3" id="KW-0812">Transmembrane</keyword>